<evidence type="ECO:0000313" key="2">
    <source>
        <dbReference type="EMBL" id="VAW48168.1"/>
    </source>
</evidence>
<feature type="domain" description="SGNH hydrolase-type esterase" evidence="1">
    <location>
        <begin position="74"/>
        <end position="236"/>
    </location>
</feature>
<organism evidence="2">
    <name type="scientific">hydrothermal vent metagenome</name>
    <dbReference type="NCBI Taxonomy" id="652676"/>
    <lineage>
        <taxon>unclassified sequences</taxon>
        <taxon>metagenomes</taxon>
        <taxon>ecological metagenomes</taxon>
    </lineage>
</organism>
<dbReference type="AlphaFoldDB" id="A0A3B0VX08"/>
<gene>
    <name evidence="2" type="ORF">MNBD_GAMMA02-745</name>
</gene>
<dbReference type="CDD" id="cd01822">
    <property type="entry name" value="Lysophospholipase_L1_like"/>
    <property type="match status" value="1"/>
</dbReference>
<protein>
    <submittedName>
        <fullName evidence="2">Arylesterase</fullName>
        <ecNumber evidence="2">3.1.1.2</ecNumber>
    </submittedName>
</protein>
<dbReference type="PANTHER" id="PTHR30383">
    <property type="entry name" value="THIOESTERASE 1/PROTEASE 1/LYSOPHOSPHOLIPASE L1"/>
    <property type="match status" value="1"/>
</dbReference>
<dbReference type="Gene3D" id="3.40.50.1110">
    <property type="entry name" value="SGNH hydrolase"/>
    <property type="match status" value="1"/>
</dbReference>
<dbReference type="InterPro" id="IPR036514">
    <property type="entry name" value="SGNH_hydro_sf"/>
</dbReference>
<proteinExistence type="predicted"/>
<keyword evidence="2" id="KW-0378">Hydrolase</keyword>
<dbReference type="GO" id="GO:0004622">
    <property type="term" value="F:phosphatidylcholine lysophospholipase activity"/>
    <property type="evidence" value="ECO:0007669"/>
    <property type="project" value="TreeGrafter"/>
</dbReference>
<dbReference type="InterPro" id="IPR051532">
    <property type="entry name" value="Ester_Hydrolysis_Enzymes"/>
</dbReference>
<dbReference type="PROSITE" id="PS51257">
    <property type="entry name" value="PROKAR_LIPOPROTEIN"/>
    <property type="match status" value="1"/>
</dbReference>
<dbReference type="EC" id="3.1.1.2" evidence="2"/>
<dbReference type="GO" id="GO:0004064">
    <property type="term" value="F:arylesterase activity"/>
    <property type="evidence" value="ECO:0007669"/>
    <property type="project" value="UniProtKB-EC"/>
</dbReference>
<sequence length="255" mass="28169">MTKIHRQTAGNQFNKTKPLFKLSFAVLFVLSLLSCESQQEAGNPNQQLAQTAQQTTQDVNEAQSVKHEFFTILALGDSLTEGLGVKQDGNYPALLQQALHQQGYPQVKVINSGLSGETSSGLKNRLDWVLQLKPDLTILNIGANDAMRGLPLKLTTDNINNIIERIQAANSQVVLAGMQIYDNLGQEYVVGFKDMYPKLAKQHDLLMIPFFLEHVAGDPKLNQADMIHPTAAGYEIIVERNVLPTVLPLIKPLNN</sequence>
<evidence type="ECO:0000259" key="1">
    <source>
        <dbReference type="Pfam" id="PF13472"/>
    </source>
</evidence>
<dbReference type="PANTHER" id="PTHR30383:SF24">
    <property type="entry name" value="THIOESTERASE 1_PROTEASE 1_LYSOPHOSPHOLIPASE L1"/>
    <property type="match status" value="1"/>
</dbReference>
<name>A0A3B0VX08_9ZZZZ</name>
<dbReference type="Pfam" id="PF13472">
    <property type="entry name" value="Lipase_GDSL_2"/>
    <property type="match status" value="1"/>
</dbReference>
<dbReference type="EMBL" id="UOFA01000391">
    <property type="protein sequence ID" value="VAW48168.1"/>
    <property type="molecule type" value="Genomic_DNA"/>
</dbReference>
<reference evidence="2" key="1">
    <citation type="submission" date="2018-06" db="EMBL/GenBank/DDBJ databases">
        <authorList>
            <person name="Zhirakovskaya E."/>
        </authorList>
    </citation>
    <scope>NUCLEOTIDE SEQUENCE</scope>
</reference>
<dbReference type="SUPFAM" id="SSF52266">
    <property type="entry name" value="SGNH hydrolase"/>
    <property type="match status" value="1"/>
</dbReference>
<dbReference type="InterPro" id="IPR013830">
    <property type="entry name" value="SGNH_hydro"/>
</dbReference>
<accession>A0A3B0VX08</accession>